<accession>A0ABY8ET43</accession>
<dbReference type="Pfam" id="PF07393">
    <property type="entry name" value="Sec10_HB"/>
    <property type="match status" value="1"/>
</dbReference>
<gene>
    <name evidence="3" type="primary">RCY1</name>
    <name evidence="3" type="ORF">GLX27_003431</name>
</gene>
<dbReference type="PANTHER" id="PTHR12100">
    <property type="entry name" value="SEC10"/>
    <property type="match status" value="1"/>
</dbReference>
<dbReference type="InterPro" id="IPR036047">
    <property type="entry name" value="F-box-like_dom_sf"/>
</dbReference>
<dbReference type="SUPFAM" id="SSF81383">
    <property type="entry name" value="F-box domain"/>
    <property type="match status" value="1"/>
</dbReference>
<sequence>MDRWTPLGPTRAEPDTSDPVPLFQADAEEEATGNVPPAVVLRILDHVPLTSLPHVEQASKSLQARVRDERLWKQRWDRLAWRPIDGMPDALLDSPAPPLPARHAQPKPPPTQRPSTIVDLLGDLDETPTQARPYAERMQRAYRVLRPFFASVVEVPSTTSSLIFTHPRIQTLDGQCALMHNLARMASRLVHGLPAHMVEGIVHAKLASAAGYLDMELRTAFLAQVAEHAKGQEGAEAQMRRYAHLAWDLRELGTLLGTESRGPNAPRAAAMHALGGSGVAAAYLAEHPLFHDPVPHNPKKCIQFYERSDTAFTEAPVRAFEDHLEARVVDEVALMQRVFPHAQGIELVFFEKLASDLITDYFDGLLQNAEAHSPYVYLEAYARSYAALLPLAEAVVHAAPHVALPDAQAVLGTVWAVHLDAYLAAEATWVQGMLDDLCQKWQRNLESAVQAHREASTPLATQLAAEKRSFLSKFKSALLTPAVSVPHAGDESTPRASVERVSSEHEGYVGLVAVPSADDDEAWDEDASPTKSPVRTRAASTTLTVPSQPASPAAARVASPGASRSASPAPHVMSSMLSLDTAIELVDIVRLALQRLEALRPLDPARIQAAAVRVNVALFATINHGHFQPGFSKAREEIGTYDFAAHDAELRGTRDAAEHVGPLLLFFELVQIGDTIQQMMQVFFDRVAAPMLGKIDFTNAAVREKKKMENDLDEHVAQGMSAGVELLVQHVEYIVLTHQEPRDFYPEAGAAIDVAQPTRACVQCCATLRTYCDLLASCTDKALLDVFYQEIGFRLYAVLCKHLKRQIISLPGGFQVISDLNAYYAFIVTLRQPALTSVFGALKRVGSLYIVEEPKELAKMVRDATLSGGTMRSEDMYEFLRSRSDFKSIERNVDGELYGIKVREDCSVM</sequence>
<reference evidence="3 4" key="1">
    <citation type="journal article" date="2020" name="Elife">
        <title>Loss of centromere function drives karyotype evolution in closely related Malassezia species.</title>
        <authorList>
            <person name="Sankaranarayanan S.R."/>
            <person name="Ianiri G."/>
            <person name="Coelho M.A."/>
            <person name="Reza M.H."/>
            <person name="Thimmappa B.C."/>
            <person name="Ganguly P."/>
            <person name="Vadnala R.N."/>
            <person name="Sun S."/>
            <person name="Siddharthan R."/>
            <person name="Tellgren-Roth C."/>
            <person name="Dawson T.L."/>
            <person name="Heitman J."/>
            <person name="Sanyal K."/>
        </authorList>
    </citation>
    <scope>NUCLEOTIDE SEQUENCE [LARGE SCALE GENOMIC DNA]</scope>
    <source>
        <strain evidence="3">CBS14141</strain>
    </source>
</reference>
<dbReference type="PANTHER" id="PTHR12100:SF1">
    <property type="entry name" value="RECYCLIN-1"/>
    <property type="match status" value="1"/>
</dbReference>
<feature type="domain" description="Exocyst complex component Sec10-like alpha-helical bundle" evidence="2">
    <location>
        <begin position="275"/>
        <end position="892"/>
    </location>
</feature>
<dbReference type="InterPro" id="IPR009976">
    <property type="entry name" value="Sec10-like"/>
</dbReference>
<evidence type="ECO:0000259" key="2">
    <source>
        <dbReference type="Pfam" id="PF07393"/>
    </source>
</evidence>
<keyword evidence="4" id="KW-1185">Reference proteome</keyword>
<feature type="compositionally biased region" description="Low complexity" evidence="1">
    <location>
        <begin position="545"/>
        <end position="570"/>
    </location>
</feature>
<feature type="compositionally biased region" description="Polar residues" evidence="1">
    <location>
        <begin position="529"/>
        <end position="544"/>
    </location>
</feature>
<dbReference type="EMBL" id="CP046236">
    <property type="protein sequence ID" value="WFD48760.1"/>
    <property type="molecule type" value="Genomic_DNA"/>
</dbReference>
<feature type="region of interest" description="Disordered" evidence="1">
    <location>
        <begin position="519"/>
        <end position="570"/>
    </location>
</feature>
<evidence type="ECO:0000313" key="4">
    <source>
        <dbReference type="Proteomes" id="UP000818624"/>
    </source>
</evidence>
<name>A0ABY8ET43_MALFU</name>
<dbReference type="Proteomes" id="UP000818624">
    <property type="component" value="Chromosome 3"/>
</dbReference>
<organism evidence="3 4">
    <name type="scientific">Malassezia furfur</name>
    <name type="common">Pityriasis versicolor infection agent</name>
    <name type="synonym">Pityrosporum furfur</name>
    <dbReference type="NCBI Taxonomy" id="55194"/>
    <lineage>
        <taxon>Eukaryota</taxon>
        <taxon>Fungi</taxon>
        <taxon>Dikarya</taxon>
        <taxon>Basidiomycota</taxon>
        <taxon>Ustilaginomycotina</taxon>
        <taxon>Malasseziomycetes</taxon>
        <taxon>Malasseziales</taxon>
        <taxon>Malasseziaceae</taxon>
        <taxon>Malassezia</taxon>
    </lineage>
</organism>
<feature type="region of interest" description="Disordered" evidence="1">
    <location>
        <begin position="1"/>
        <end position="22"/>
    </location>
</feature>
<evidence type="ECO:0000313" key="3">
    <source>
        <dbReference type="EMBL" id="WFD48760.1"/>
    </source>
</evidence>
<feature type="compositionally biased region" description="Pro residues" evidence="1">
    <location>
        <begin position="95"/>
        <end position="112"/>
    </location>
</feature>
<proteinExistence type="predicted"/>
<dbReference type="InterPro" id="IPR048627">
    <property type="entry name" value="Sec10_HB"/>
</dbReference>
<feature type="region of interest" description="Disordered" evidence="1">
    <location>
        <begin position="87"/>
        <end position="114"/>
    </location>
</feature>
<evidence type="ECO:0000256" key="1">
    <source>
        <dbReference type="SAM" id="MobiDB-lite"/>
    </source>
</evidence>
<protein>
    <submittedName>
        <fullName evidence="3">F-box protein: endocytic membrane traffic, recycling ReCYcling 1</fullName>
    </submittedName>
</protein>